<evidence type="ECO:0000313" key="2">
    <source>
        <dbReference type="EMBL" id="KAL0925176.1"/>
    </source>
</evidence>
<feature type="compositionally biased region" description="Basic and acidic residues" evidence="1">
    <location>
        <begin position="425"/>
        <end position="437"/>
    </location>
</feature>
<accession>A0ABD0VRK6</accession>
<dbReference type="AlphaFoldDB" id="A0ABD0VRK6"/>
<sequence length="437" mass="49068">MQCKIYSTTQKRNTESRALIRFRDLSVQNIYSNLHPPTPPLQLAVKVTLSRLHVHYFGLACFNLDCFSLDCFVLASCQDEFFVTRWMELDHQIQRHGSARRIDSCFASRPTGSEATALVQGDDTLFRLSSKAKEHIFARISLELADTVKQKMQTYHSQACCRFEEPNSFTHQSTILRELQALIPTNVVDHERNGSGRRDTKPRNQHKLKVFKKFLESSITNLHIVVTTALVQGDDTLFRLSSKAKEHIFARISLELADIVKQKMQTYHSQACCRFEEPNSFTHQRTGDIVCSHDIAAAKKKNRINAFTSVKANKPKPVATARPRVTALSSPRYVIVTDFFFNPRKSGLPTSFNSFPSLISSNCAPSSSPILAYALFADSTPQALERPNVCDTITGTTKTATPPATIKGFSDPNLTIPSTILPRSKSREELENPRASS</sequence>
<reference evidence="2 3" key="1">
    <citation type="journal article" date="2024" name="Plant Biotechnol. J.">
        <title>Dendrobium thyrsiflorum genome and its molecular insights into genes involved in important horticultural traits.</title>
        <authorList>
            <person name="Chen B."/>
            <person name="Wang J.Y."/>
            <person name="Zheng P.J."/>
            <person name="Li K.L."/>
            <person name="Liang Y.M."/>
            <person name="Chen X.F."/>
            <person name="Zhang C."/>
            <person name="Zhao X."/>
            <person name="He X."/>
            <person name="Zhang G.Q."/>
            <person name="Liu Z.J."/>
            <person name="Xu Q."/>
        </authorList>
    </citation>
    <scope>NUCLEOTIDE SEQUENCE [LARGE SCALE GENOMIC DNA]</scope>
    <source>
        <strain evidence="2">GZMU011</strain>
    </source>
</reference>
<name>A0ABD0VRK6_DENTH</name>
<organism evidence="2 3">
    <name type="scientific">Dendrobium thyrsiflorum</name>
    <name type="common">Pinecone-like raceme dendrobium</name>
    <name type="synonym">Orchid</name>
    <dbReference type="NCBI Taxonomy" id="117978"/>
    <lineage>
        <taxon>Eukaryota</taxon>
        <taxon>Viridiplantae</taxon>
        <taxon>Streptophyta</taxon>
        <taxon>Embryophyta</taxon>
        <taxon>Tracheophyta</taxon>
        <taxon>Spermatophyta</taxon>
        <taxon>Magnoliopsida</taxon>
        <taxon>Liliopsida</taxon>
        <taxon>Asparagales</taxon>
        <taxon>Orchidaceae</taxon>
        <taxon>Epidendroideae</taxon>
        <taxon>Malaxideae</taxon>
        <taxon>Dendrobiinae</taxon>
        <taxon>Dendrobium</taxon>
    </lineage>
</organism>
<protein>
    <submittedName>
        <fullName evidence="2">Uncharacterized protein</fullName>
    </submittedName>
</protein>
<comment type="caution">
    <text evidence="2">The sequence shown here is derived from an EMBL/GenBank/DDBJ whole genome shotgun (WGS) entry which is preliminary data.</text>
</comment>
<dbReference type="EMBL" id="JANQDX010000004">
    <property type="protein sequence ID" value="KAL0925176.1"/>
    <property type="molecule type" value="Genomic_DNA"/>
</dbReference>
<evidence type="ECO:0000256" key="1">
    <source>
        <dbReference type="SAM" id="MobiDB-lite"/>
    </source>
</evidence>
<proteinExistence type="predicted"/>
<feature type="region of interest" description="Disordered" evidence="1">
    <location>
        <begin position="401"/>
        <end position="437"/>
    </location>
</feature>
<evidence type="ECO:0000313" key="3">
    <source>
        <dbReference type="Proteomes" id="UP001552299"/>
    </source>
</evidence>
<gene>
    <name evidence="2" type="ORF">M5K25_003488</name>
</gene>
<dbReference type="Proteomes" id="UP001552299">
    <property type="component" value="Unassembled WGS sequence"/>
</dbReference>
<keyword evidence="3" id="KW-1185">Reference proteome</keyword>